<protein>
    <submittedName>
        <fullName evidence="6">Cysteine--tRNA ligase</fullName>
    </submittedName>
</protein>
<evidence type="ECO:0000313" key="7">
    <source>
        <dbReference type="Proteomes" id="UP001428817"/>
    </source>
</evidence>
<dbReference type="InterPro" id="IPR032678">
    <property type="entry name" value="tRNA-synt_1_cat_dom"/>
</dbReference>
<evidence type="ECO:0000256" key="4">
    <source>
        <dbReference type="ARBA" id="ARBA00022840"/>
    </source>
</evidence>
<dbReference type="Proteomes" id="UP001428817">
    <property type="component" value="Unassembled WGS sequence"/>
</dbReference>
<evidence type="ECO:0000313" key="6">
    <source>
        <dbReference type="EMBL" id="GAA5171116.1"/>
    </source>
</evidence>
<dbReference type="GO" id="GO:0016874">
    <property type="term" value="F:ligase activity"/>
    <property type="evidence" value="ECO:0007669"/>
    <property type="project" value="UniProtKB-KW"/>
</dbReference>
<dbReference type="PANTHER" id="PTHR10890:SF3">
    <property type="entry name" value="CYSTEINE--TRNA LIGASE, CYTOPLASMIC"/>
    <property type="match status" value="1"/>
</dbReference>
<feature type="domain" description="tRNA synthetases class I catalytic" evidence="5">
    <location>
        <begin position="18"/>
        <end position="303"/>
    </location>
</feature>
<organism evidence="6 7">
    <name type="scientific">Pseudonocardia eucalypti</name>
    <dbReference type="NCBI Taxonomy" id="648755"/>
    <lineage>
        <taxon>Bacteria</taxon>
        <taxon>Bacillati</taxon>
        <taxon>Actinomycetota</taxon>
        <taxon>Actinomycetes</taxon>
        <taxon>Pseudonocardiales</taxon>
        <taxon>Pseudonocardiaceae</taxon>
        <taxon>Pseudonocardia</taxon>
    </lineage>
</organism>
<dbReference type="InterPro" id="IPR014729">
    <property type="entry name" value="Rossmann-like_a/b/a_fold"/>
</dbReference>
<dbReference type="Gene3D" id="3.40.50.620">
    <property type="entry name" value="HUPs"/>
    <property type="match status" value="1"/>
</dbReference>
<proteinExistence type="predicted"/>
<comment type="caution">
    <text evidence="6">The sequence shown here is derived from an EMBL/GenBank/DDBJ whole genome shotgun (WGS) entry which is preliminary data.</text>
</comment>
<dbReference type="EMBL" id="BAABJP010000045">
    <property type="protein sequence ID" value="GAA5171116.1"/>
    <property type="molecule type" value="Genomic_DNA"/>
</dbReference>
<dbReference type="PRINTS" id="PR00983">
    <property type="entry name" value="TRNASYNTHCYS"/>
</dbReference>
<sequence>MVAVTIGGHALPLVSPARVYLCGITPYDVTHLGHAATFVWADAATSVMRLAGVEVQVCRNVTDVDDVLTRAAAEGGSSYDELAVTQEYLFERDMAALRVRPPQFTPRARRHVHRVIELAAALLDTGHAYVRDGQVFFRGYPSVPGGSPAVPEQHGELTQRGEQAEPYDVAVWRRSDPGDGNPAWPSPWGPGRPGWHAECAAIAVSVLGPAVDLVAGGADLAFPHHAYQAALASAATGVRPFARARLSVGTVNIDGAKMAKSTGNLVLVGDLLKKHEPAAIRLMLLDRDWREDWDYRAIELTRAADRLERLYAAAGRPSTSSAKAAEALVDALCTELDTRRALDIAEESGGEAARLLLRTLALG</sequence>
<keyword evidence="7" id="KW-1185">Reference proteome</keyword>
<accession>A0ABP9R3D2</accession>
<evidence type="ECO:0000256" key="3">
    <source>
        <dbReference type="ARBA" id="ARBA00022741"/>
    </source>
</evidence>
<dbReference type="Pfam" id="PF01406">
    <property type="entry name" value="tRNA-synt_1e"/>
    <property type="match status" value="1"/>
</dbReference>
<comment type="subunit">
    <text evidence="1">Monomer.</text>
</comment>
<evidence type="ECO:0000256" key="2">
    <source>
        <dbReference type="ARBA" id="ARBA00022598"/>
    </source>
</evidence>
<name>A0ABP9R3D2_9PSEU</name>
<dbReference type="SUPFAM" id="SSF52374">
    <property type="entry name" value="Nucleotidylyl transferase"/>
    <property type="match status" value="1"/>
</dbReference>
<evidence type="ECO:0000259" key="5">
    <source>
        <dbReference type="Pfam" id="PF01406"/>
    </source>
</evidence>
<evidence type="ECO:0000256" key="1">
    <source>
        <dbReference type="ARBA" id="ARBA00011245"/>
    </source>
</evidence>
<keyword evidence="3" id="KW-0547">Nucleotide-binding</keyword>
<gene>
    <name evidence="6" type="primary">cysS_2</name>
    <name evidence="6" type="ORF">GCM10023321_69250</name>
</gene>
<keyword evidence="4" id="KW-0067">ATP-binding</keyword>
<reference evidence="7" key="1">
    <citation type="journal article" date="2019" name="Int. J. Syst. Evol. Microbiol.">
        <title>The Global Catalogue of Microorganisms (GCM) 10K type strain sequencing project: providing services to taxonomists for standard genome sequencing and annotation.</title>
        <authorList>
            <consortium name="The Broad Institute Genomics Platform"/>
            <consortium name="The Broad Institute Genome Sequencing Center for Infectious Disease"/>
            <person name="Wu L."/>
            <person name="Ma J."/>
        </authorList>
    </citation>
    <scope>NUCLEOTIDE SEQUENCE [LARGE SCALE GENOMIC DNA]</scope>
    <source>
        <strain evidence="7">JCM 18303</strain>
    </source>
</reference>
<dbReference type="InterPro" id="IPR024909">
    <property type="entry name" value="Cys-tRNA/MSH_ligase"/>
</dbReference>
<dbReference type="PANTHER" id="PTHR10890">
    <property type="entry name" value="CYSTEINYL-TRNA SYNTHETASE"/>
    <property type="match status" value="1"/>
</dbReference>
<keyword evidence="2 6" id="KW-0436">Ligase</keyword>
<dbReference type="RefSeq" id="WP_185063743.1">
    <property type="nucleotide sequence ID" value="NZ_BAABJP010000045.1"/>
</dbReference>